<feature type="chain" id="PRO_5041250635" description="Purine nucleoside phosphorylase" evidence="2">
    <location>
        <begin position="28"/>
        <end position="101"/>
    </location>
</feature>
<feature type="signal peptide" evidence="2">
    <location>
        <begin position="1"/>
        <end position="27"/>
    </location>
</feature>
<evidence type="ECO:0000256" key="1">
    <source>
        <dbReference type="SAM" id="MobiDB-lite"/>
    </source>
</evidence>
<sequence>MTLQTKLMLVLFASSALILSPVDPAEAQSSGVPASNGTAASSPSTKAEKKAQRKLARKEARAKNTAELKRLEDNGYRPQVNDPNYPQNLQNAEKKAKQGAQ</sequence>
<protein>
    <recommendedName>
        <fullName evidence="5">Purine nucleoside phosphorylase</fullName>
    </recommendedName>
</protein>
<feature type="compositionally biased region" description="Polar residues" evidence="1">
    <location>
        <begin position="27"/>
        <end position="45"/>
    </location>
</feature>
<dbReference type="Proteomes" id="UP001055111">
    <property type="component" value="Unassembled WGS sequence"/>
</dbReference>
<reference evidence="3" key="1">
    <citation type="submission" date="2022-09" db="EMBL/GenBank/DDBJ databases">
        <title>Isolation and characterization of 3-chlorobenzoate degrading bacteria from soils in Shizuoka.</title>
        <authorList>
            <person name="Ifat A."/>
            <person name="Ogawa N."/>
            <person name="Kimbara K."/>
            <person name="Moriuchi R."/>
            <person name="Dohra H."/>
            <person name="Shintani M."/>
        </authorList>
    </citation>
    <scope>NUCLEOTIDE SEQUENCE</scope>
    <source>
        <strain evidence="3">19CS4-2</strain>
    </source>
</reference>
<feature type="compositionally biased region" description="Basic and acidic residues" evidence="1">
    <location>
        <begin position="57"/>
        <end position="75"/>
    </location>
</feature>
<dbReference type="AlphaFoldDB" id="A0AA37IJU9"/>
<feature type="region of interest" description="Disordered" evidence="1">
    <location>
        <begin position="24"/>
        <end position="101"/>
    </location>
</feature>
<name>A0AA37IJU9_9BURK</name>
<evidence type="ECO:0000313" key="3">
    <source>
        <dbReference type="EMBL" id="GJH30063.1"/>
    </source>
</evidence>
<comment type="caution">
    <text evidence="3">The sequence shown here is derived from an EMBL/GenBank/DDBJ whole genome shotgun (WGS) entry which is preliminary data.</text>
</comment>
<proteinExistence type="predicted"/>
<accession>A0AA37IJU9</accession>
<evidence type="ECO:0000256" key="2">
    <source>
        <dbReference type="SAM" id="SignalP"/>
    </source>
</evidence>
<keyword evidence="2" id="KW-0732">Signal</keyword>
<dbReference type="EMBL" id="BPUS01000030">
    <property type="protein sequence ID" value="GJH30063.1"/>
    <property type="molecule type" value="Genomic_DNA"/>
</dbReference>
<gene>
    <name evidence="3" type="ORF">CBA19CS42_36125</name>
</gene>
<dbReference type="RefSeq" id="WP_238217685.1">
    <property type="nucleotide sequence ID" value="NZ_BPUS01000030.1"/>
</dbReference>
<organism evidence="3 4">
    <name type="scientific">Caballeronia novacaledonica</name>
    <dbReference type="NCBI Taxonomy" id="1544861"/>
    <lineage>
        <taxon>Bacteria</taxon>
        <taxon>Pseudomonadati</taxon>
        <taxon>Pseudomonadota</taxon>
        <taxon>Betaproteobacteria</taxon>
        <taxon>Burkholderiales</taxon>
        <taxon>Burkholderiaceae</taxon>
        <taxon>Caballeronia</taxon>
    </lineage>
</organism>
<feature type="compositionally biased region" description="Basic and acidic residues" evidence="1">
    <location>
        <begin position="92"/>
        <end position="101"/>
    </location>
</feature>
<evidence type="ECO:0000313" key="4">
    <source>
        <dbReference type="Proteomes" id="UP001055111"/>
    </source>
</evidence>
<feature type="compositionally biased region" description="Polar residues" evidence="1">
    <location>
        <begin position="81"/>
        <end position="91"/>
    </location>
</feature>
<evidence type="ECO:0008006" key="5">
    <source>
        <dbReference type="Google" id="ProtNLM"/>
    </source>
</evidence>